<gene>
    <name evidence="2" type="ORF">SAMN05443292_1426</name>
</gene>
<proteinExistence type="predicted"/>
<keyword evidence="3" id="KW-1185">Reference proteome</keyword>
<accession>A0A1I3FJS1</accession>
<protein>
    <submittedName>
        <fullName evidence="2">Gliding motility-associated C-terminal domain-containing protein</fullName>
    </submittedName>
</protein>
<reference evidence="2 3" key="1">
    <citation type="submission" date="2016-10" db="EMBL/GenBank/DDBJ databases">
        <authorList>
            <person name="de Groot N.N."/>
        </authorList>
    </citation>
    <scope>NUCLEOTIDE SEQUENCE [LARGE SCALE GENOMIC DNA]</scope>
    <source>
        <strain evidence="2 3">DSM 26000</strain>
    </source>
</reference>
<dbReference type="EMBL" id="FOQT01000002">
    <property type="protein sequence ID" value="SFI11459.1"/>
    <property type="molecule type" value="Genomic_DNA"/>
</dbReference>
<evidence type="ECO:0000313" key="3">
    <source>
        <dbReference type="Proteomes" id="UP000198931"/>
    </source>
</evidence>
<dbReference type="InterPro" id="IPR026341">
    <property type="entry name" value="T9SS_type_B"/>
</dbReference>
<organism evidence="2 3">
    <name type="scientific">Halpernia frigidisoli</name>
    <dbReference type="NCBI Taxonomy" id="1125876"/>
    <lineage>
        <taxon>Bacteria</taxon>
        <taxon>Pseudomonadati</taxon>
        <taxon>Bacteroidota</taxon>
        <taxon>Flavobacteriia</taxon>
        <taxon>Flavobacteriales</taxon>
        <taxon>Weeksellaceae</taxon>
        <taxon>Chryseobacterium group</taxon>
        <taxon>Halpernia</taxon>
    </lineage>
</organism>
<feature type="chain" id="PRO_5011750452" evidence="1">
    <location>
        <begin position="24"/>
        <end position="1405"/>
    </location>
</feature>
<feature type="signal peptide" evidence="1">
    <location>
        <begin position="1"/>
        <end position="23"/>
    </location>
</feature>
<dbReference type="RefSeq" id="WP_090079434.1">
    <property type="nucleotide sequence ID" value="NZ_FOQT01000002.1"/>
</dbReference>
<dbReference type="OrthoDB" id="9765926at2"/>
<evidence type="ECO:0000313" key="2">
    <source>
        <dbReference type="EMBL" id="SFI11459.1"/>
    </source>
</evidence>
<keyword evidence="1" id="KW-0732">Signal</keyword>
<name>A0A1I3FJS1_9FLAO</name>
<dbReference type="Pfam" id="PF13585">
    <property type="entry name" value="CHU_C"/>
    <property type="match status" value="1"/>
</dbReference>
<dbReference type="NCBIfam" id="TIGR04131">
    <property type="entry name" value="Bac_Flav_CTERM"/>
    <property type="match status" value="1"/>
</dbReference>
<dbReference type="STRING" id="1125876.SAMN05443292_1426"/>
<dbReference type="Proteomes" id="UP000198931">
    <property type="component" value="Unassembled WGS sequence"/>
</dbReference>
<sequence length="1405" mass="156223">MTKYLFFYIYLFASATFNVKAQASFFQPKITDAQGNENPVINCNYPLNGNCLPLSVNYPKLFETTSYAVESEDFKPYGAFNAGTPLLANADDLFFKKQIIPFNFCFFGKNYNEVIIGSNGIVTFNSSQLGNVSYPNIQVQNPDISLPLNSIFGVAQDLVFSTKDDSEIYYSVAGTAPFRKLVINFYKGRIVGCDQTSTSQIVLNEGTNDIEIFIDEKPLPCATAKFKESLIGIINEDGTKGYSPVGRNTGVWTAKQEAWKFKANGNEVVPQISWFNSDGKNIGSGNTVTVCPEKNEKYTAKLLYALCGNNNFELQAESLVSFTAQFPLAKNYTKILCGTAPININLDDYRSSLTPQIPSDLIFSFHKSLTEAQNNQNALSKVFQLNDNMVFYVRIQNPADPNCYRTAVLKLNLISKSLLRSVAEICDVNNDGVEKNYQLSLLNPKLFNLPLDGIVHYFKTKTDAENNQNELISFDIKNNEEFYIAYQTVDCKQIFGPITVTFISSPVIKTPIDFPFTTCDLKDDKTEPFDFKLILSPLIATDPLYVFSYFNTYAEAFTGTGSQLSTIREGKYTIYARVEIPGGCFSIATINLDITFTKVEAKDETAYICFDGKQDIDVNLDDYTKNMLIDPLVGITKTYYSIEDDAVLDVNPISNLQKLTGDGDFVPNTFFVKFSDPAGCYALKTVTINLVHPVIAQNQFDVCDFKNDGTENVNLNTFSGAIIGSQNATVFYYPSMNDAQADSNRITTLTLVNTEKLFVKIISFGCSNIYEINLKLTATPIIKEAVNVVRNSVCDNNNDDVENIDLTKLQAEIYSGPKAAIFNFYTGFNAADNSLTGLISSPAAFPVKGISTVYAQVTFADGGCYTVSTINITLNFLPGIVLKKASLAKCDYDFNLNESFNLDEAIPQNFTQSENSVALSDIDVSYFETEADANDGNLTKQIKTPYITKDSDVTVWARFTSNKTLCYSVASINLKTYLPPKALKSTIPDICDDNLDGKFEVNLLDFTADMSAQTSADNHFSFYYNESDANNKINAIADPENFSANPLPALLWVRIENIPGCYDVSSFDLKLGTKIPLKNYGPFSGKVCDEGNNGVEAIDLTQFQSTIYSGNATFEYFTSVADINTYMNLISSPQTYSFNENSGTKTIFVKISAPGFCPELVEINLSLKKTPMFTLPDYYFCPDGFIDIQPDFSELDIVGFQWLDPSGKVISTNNEILNVKTEGTYKINVTASNGCTFSTSFKVKKYEVPVIKDLTADGNTITVNATGSKTILYSKDGITFQLSNVFSDLPAGVTTFYVKFVDYECLGDKKQGLILNIRNAFSPNGDGINDTWFIDELYVFDGKSANIKIFDRYQKMIFEQESSTKLEWNGKVTGGRAIPTDNYWYMLTLPDGRMFNGWIVLKNRN</sequence>
<evidence type="ECO:0000256" key="1">
    <source>
        <dbReference type="SAM" id="SignalP"/>
    </source>
</evidence>